<dbReference type="RefSeq" id="WP_197310971.1">
    <property type="nucleotide sequence ID" value="NZ_JADZLT010000049.1"/>
</dbReference>
<proteinExistence type="predicted"/>
<evidence type="ECO:0000313" key="8">
    <source>
        <dbReference type="EMBL" id="MBH0237911.1"/>
    </source>
</evidence>
<dbReference type="InterPro" id="IPR010817">
    <property type="entry name" value="HemY_N"/>
</dbReference>
<evidence type="ECO:0000256" key="5">
    <source>
        <dbReference type="SAM" id="MobiDB-lite"/>
    </source>
</evidence>
<dbReference type="EMBL" id="JADZLT010000049">
    <property type="protein sequence ID" value="MBH0237911.1"/>
    <property type="molecule type" value="Genomic_DNA"/>
</dbReference>
<keyword evidence="3 6" id="KW-1133">Transmembrane helix</keyword>
<dbReference type="GO" id="GO:0016020">
    <property type="term" value="C:membrane"/>
    <property type="evidence" value="ECO:0007669"/>
    <property type="project" value="UniProtKB-SubCell"/>
</dbReference>
<evidence type="ECO:0000256" key="3">
    <source>
        <dbReference type="ARBA" id="ARBA00022989"/>
    </source>
</evidence>
<feature type="region of interest" description="Disordered" evidence="5">
    <location>
        <begin position="555"/>
        <end position="624"/>
    </location>
</feature>
<feature type="compositionally biased region" description="Low complexity" evidence="5">
    <location>
        <begin position="530"/>
        <end position="540"/>
    </location>
</feature>
<comment type="caution">
    <text evidence="8">The sequence shown here is derived from an EMBL/GenBank/DDBJ whole genome shotgun (WGS) entry which is preliminary data.</text>
</comment>
<evidence type="ECO:0000256" key="1">
    <source>
        <dbReference type="ARBA" id="ARBA00004370"/>
    </source>
</evidence>
<reference evidence="8" key="1">
    <citation type="submission" date="2020-12" db="EMBL/GenBank/DDBJ databases">
        <title>Methylobrevis albus sp. nov., isolated from fresh water lack sediment.</title>
        <authorList>
            <person name="Zou Q."/>
        </authorList>
    </citation>
    <scope>NUCLEOTIDE SEQUENCE</scope>
    <source>
        <strain evidence="8">L22</strain>
    </source>
</reference>
<dbReference type="Pfam" id="PF07219">
    <property type="entry name" value="HemY_N"/>
    <property type="match status" value="1"/>
</dbReference>
<evidence type="ECO:0000256" key="6">
    <source>
        <dbReference type="SAM" id="Phobius"/>
    </source>
</evidence>
<keyword evidence="9" id="KW-1185">Reference proteome</keyword>
<feature type="compositionally biased region" description="Gly residues" evidence="5">
    <location>
        <begin position="470"/>
        <end position="503"/>
    </location>
</feature>
<comment type="subcellular location">
    <subcellularLocation>
        <location evidence="1">Membrane</location>
    </subcellularLocation>
</comment>
<feature type="domain" description="HemY N-terminal" evidence="7">
    <location>
        <begin position="28"/>
        <end position="133"/>
    </location>
</feature>
<name>A0A931MZM8_9HYPH</name>
<sequence length="624" mass="64871">MIRVLIAIAVLFAAVLALDWLGGVPLAVTVAWPGGEIAPSARVVVVALVLFALAAVLAWAILSGVLRSPKIVGDYFRARRRDRGYAALSRGMIAVGAGDARLAHRYAGEARKLLGGREPLVHLLDAQAAQIEGADDRARAAFNRMLDNPETALLGLRGLYIEASRAGEADAARHYAAEAMKVAPGIPWAGQATIEFQSAEEDWEGALATLEQSASSRLVDKREARRQRAVLLTARALQCEDSEPEKARTNALEAHRLAPELVPAAVAAGRLLSRFGDLRKASKVLEAAWKQSPHPDIAEVYAHVRPGDAPRDRLKRAKSLAALRPNSIEGLVAVARQAIDAHEWAEARDALTRALRLAPTRRVCLMLAELEEAEHGDRGRMREWLSRAVTAAPDATWIADGVASDEWAPVSPVTGRLDAYEWKVPATRGDGTSLDGADLADRAMLPLEPPRAAMPPLEDADDRADPPSGSGMGPSSGPGSGTGDGGGLGKGPRPGNGTGGGSAIGKPADVAADDTPRPGAMPPGAPAPLPAAAATAAAATVPATAALAAPAPMTAAMAAPGPARPEPAARPQATTQASRPAPRPAQSAVLTASADLPTQRRPDDPGPLAADDDFTPARSAPAYS</sequence>
<dbReference type="Gene3D" id="1.25.40.10">
    <property type="entry name" value="Tetratricopeptide repeat domain"/>
    <property type="match status" value="1"/>
</dbReference>
<accession>A0A931MZM8</accession>
<evidence type="ECO:0000313" key="9">
    <source>
        <dbReference type="Proteomes" id="UP000631694"/>
    </source>
</evidence>
<gene>
    <name evidence="8" type="ORF">I5731_08775</name>
</gene>
<keyword evidence="2 6" id="KW-0812">Transmembrane</keyword>
<evidence type="ECO:0000256" key="2">
    <source>
        <dbReference type="ARBA" id="ARBA00022692"/>
    </source>
</evidence>
<protein>
    <submittedName>
        <fullName evidence="8">Heme biosynthesis protein HemY</fullName>
    </submittedName>
</protein>
<dbReference type="AlphaFoldDB" id="A0A931MZM8"/>
<keyword evidence="4 6" id="KW-0472">Membrane</keyword>
<dbReference type="SUPFAM" id="SSF48452">
    <property type="entry name" value="TPR-like"/>
    <property type="match status" value="2"/>
</dbReference>
<evidence type="ECO:0000256" key="4">
    <source>
        <dbReference type="ARBA" id="ARBA00023136"/>
    </source>
</evidence>
<feature type="compositionally biased region" description="Low complexity" evidence="5">
    <location>
        <begin position="569"/>
        <end position="588"/>
    </location>
</feature>
<organism evidence="8 9">
    <name type="scientific">Methylobrevis albus</name>
    <dbReference type="NCBI Taxonomy" id="2793297"/>
    <lineage>
        <taxon>Bacteria</taxon>
        <taxon>Pseudomonadati</taxon>
        <taxon>Pseudomonadota</taxon>
        <taxon>Alphaproteobacteria</taxon>
        <taxon>Hyphomicrobiales</taxon>
        <taxon>Pleomorphomonadaceae</taxon>
        <taxon>Methylobrevis</taxon>
    </lineage>
</organism>
<feature type="compositionally biased region" description="Pro residues" evidence="5">
    <location>
        <begin position="519"/>
        <end position="529"/>
    </location>
</feature>
<dbReference type="Proteomes" id="UP000631694">
    <property type="component" value="Unassembled WGS sequence"/>
</dbReference>
<feature type="region of interest" description="Disordered" evidence="5">
    <location>
        <begin position="448"/>
        <end position="540"/>
    </location>
</feature>
<feature type="transmembrane region" description="Helical" evidence="6">
    <location>
        <begin position="41"/>
        <end position="62"/>
    </location>
</feature>
<dbReference type="InterPro" id="IPR011990">
    <property type="entry name" value="TPR-like_helical_dom_sf"/>
</dbReference>
<evidence type="ECO:0000259" key="7">
    <source>
        <dbReference type="Pfam" id="PF07219"/>
    </source>
</evidence>